<dbReference type="InterPro" id="IPR001680">
    <property type="entry name" value="WD40_rpt"/>
</dbReference>
<dbReference type="PANTHER" id="PTHR11024:SF3">
    <property type="entry name" value="NUCLEOPORIN SEH1"/>
    <property type="match status" value="1"/>
</dbReference>
<dbReference type="SUPFAM" id="SSF50978">
    <property type="entry name" value="WD40 repeat-like"/>
    <property type="match status" value="1"/>
</dbReference>
<evidence type="ECO:0000256" key="5">
    <source>
        <dbReference type="ARBA" id="ARBA00022737"/>
    </source>
</evidence>
<comment type="similarity">
    <text evidence="2">Belongs to the WD repeat SEC13 family.</text>
</comment>
<keyword evidence="6" id="KW-0509">mRNA transport</keyword>
<name>A0ABR4ASP6_9LECA</name>
<dbReference type="SMART" id="SM00320">
    <property type="entry name" value="WD40"/>
    <property type="match status" value="4"/>
</dbReference>
<feature type="region of interest" description="Disordered" evidence="12">
    <location>
        <begin position="278"/>
        <end position="330"/>
    </location>
</feature>
<evidence type="ECO:0000256" key="7">
    <source>
        <dbReference type="ARBA" id="ARBA00022927"/>
    </source>
</evidence>
<accession>A0ABR4ASP6</accession>
<dbReference type="Pfam" id="PF00400">
    <property type="entry name" value="WD40"/>
    <property type="match status" value="1"/>
</dbReference>
<keyword evidence="9" id="KW-0906">Nuclear pore complex</keyword>
<evidence type="ECO:0000256" key="2">
    <source>
        <dbReference type="ARBA" id="ARBA00010102"/>
    </source>
</evidence>
<keyword evidence="14" id="KW-1185">Reference proteome</keyword>
<comment type="caution">
    <text evidence="13">The sequence shown here is derived from an EMBL/GenBank/DDBJ whole genome shotgun (WGS) entry which is preliminary data.</text>
</comment>
<evidence type="ECO:0000256" key="1">
    <source>
        <dbReference type="ARBA" id="ARBA00004567"/>
    </source>
</evidence>
<dbReference type="EMBL" id="JBHFEH010000081">
    <property type="protein sequence ID" value="KAL2048734.1"/>
    <property type="molecule type" value="Genomic_DNA"/>
</dbReference>
<keyword evidence="3" id="KW-0813">Transport</keyword>
<protein>
    <submittedName>
        <fullName evidence="13">Uncharacterized protein</fullName>
    </submittedName>
</protein>
<dbReference type="Gene3D" id="2.130.10.10">
    <property type="entry name" value="YVTN repeat-like/Quinoprotein amine dehydrogenase"/>
    <property type="match status" value="1"/>
</dbReference>
<evidence type="ECO:0000256" key="11">
    <source>
        <dbReference type="PROSITE-ProRule" id="PRU00221"/>
    </source>
</evidence>
<comment type="subcellular location">
    <subcellularLocation>
        <location evidence="1">Nucleus</location>
        <location evidence="1">Nuclear pore complex</location>
    </subcellularLocation>
</comment>
<evidence type="ECO:0000256" key="8">
    <source>
        <dbReference type="ARBA" id="ARBA00023010"/>
    </source>
</evidence>
<evidence type="ECO:0000256" key="10">
    <source>
        <dbReference type="ARBA" id="ARBA00023242"/>
    </source>
</evidence>
<dbReference type="InterPro" id="IPR036322">
    <property type="entry name" value="WD40_repeat_dom_sf"/>
</dbReference>
<reference evidence="13 14" key="1">
    <citation type="submission" date="2024-09" db="EMBL/GenBank/DDBJ databases">
        <title>Rethinking Asexuality: The Enigmatic Case of Functional Sexual Genes in Lepraria (Stereocaulaceae).</title>
        <authorList>
            <person name="Doellman M."/>
            <person name="Sun Y."/>
            <person name="Barcenas-Pena A."/>
            <person name="Lumbsch H.T."/>
            <person name="Grewe F."/>
        </authorList>
    </citation>
    <scope>NUCLEOTIDE SEQUENCE [LARGE SCALE GENOMIC DNA]</scope>
    <source>
        <strain evidence="13 14">Grewe 0041</strain>
    </source>
</reference>
<evidence type="ECO:0000256" key="12">
    <source>
        <dbReference type="SAM" id="MobiDB-lite"/>
    </source>
</evidence>
<dbReference type="InterPro" id="IPR037363">
    <property type="entry name" value="Sec13/Seh1_fam"/>
</dbReference>
<keyword evidence="10" id="KW-0539">Nucleus</keyword>
<dbReference type="PANTHER" id="PTHR11024">
    <property type="entry name" value="NUCLEAR PORE COMPLEX PROTEIN SEC13 / SEH1 FAMILY MEMBER"/>
    <property type="match status" value="1"/>
</dbReference>
<dbReference type="InterPro" id="IPR015943">
    <property type="entry name" value="WD40/YVTN_repeat-like_dom_sf"/>
</dbReference>
<evidence type="ECO:0000256" key="6">
    <source>
        <dbReference type="ARBA" id="ARBA00022816"/>
    </source>
</evidence>
<keyword evidence="5" id="KW-0677">Repeat</keyword>
<evidence type="ECO:0000256" key="3">
    <source>
        <dbReference type="ARBA" id="ARBA00022448"/>
    </source>
</evidence>
<dbReference type="PROSITE" id="PS50082">
    <property type="entry name" value="WD_REPEATS_2"/>
    <property type="match status" value="1"/>
</dbReference>
<feature type="compositionally biased region" description="Polar residues" evidence="12">
    <location>
        <begin position="294"/>
        <end position="311"/>
    </location>
</feature>
<proteinExistence type="inferred from homology"/>
<organism evidence="13 14">
    <name type="scientific">Lepraria finkii</name>
    <dbReference type="NCBI Taxonomy" id="1340010"/>
    <lineage>
        <taxon>Eukaryota</taxon>
        <taxon>Fungi</taxon>
        <taxon>Dikarya</taxon>
        <taxon>Ascomycota</taxon>
        <taxon>Pezizomycotina</taxon>
        <taxon>Lecanoromycetes</taxon>
        <taxon>OSLEUM clade</taxon>
        <taxon>Lecanoromycetidae</taxon>
        <taxon>Lecanorales</taxon>
        <taxon>Lecanorineae</taxon>
        <taxon>Stereocaulaceae</taxon>
        <taxon>Lepraria</taxon>
    </lineage>
</organism>
<keyword evidence="8" id="KW-0811">Translocation</keyword>
<feature type="repeat" description="WD" evidence="11">
    <location>
        <begin position="66"/>
        <end position="109"/>
    </location>
</feature>
<evidence type="ECO:0000313" key="13">
    <source>
        <dbReference type="EMBL" id="KAL2048734.1"/>
    </source>
</evidence>
<keyword evidence="4 11" id="KW-0853">WD repeat</keyword>
<keyword evidence="7" id="KW-0653">Protein transport</keyword>
<gene>
    <name evidence="13" type="ORF">ABVK25_010986</name>
</gene>
<dbReference type="Proteomes" id="UP001590951">
    <property type="component" value="Unassembled WGS sequence"/>
</dbReference>
<evidence type="ECO:0000256" key="9">
    <source>
        <dbReference type="ARBA" id="ARBA00023132"/>
    </source>
</evidence>
<evidence type="ECO:0000313" key="14">
    <source>
        <dbReference type="Proteomes" id="UP001590951"/>
    </source>
</evidence>
<sequence length="395" mass="43045">MTNAEIINGVEPVKHGFQNFEYAAADIVLAASFNSAGNRAILCSADHKIRVYNIDGNKAWTLADLWRGHDAEVLDVQWIAPTLGQFFATIGGDNKFKLWREETSQLFKSGRRFRCIFSQSPPNHASYVSFGTKTINDDVFLATLTHDGLLSLLEPEDTESLTSWSQKDSIYPFGSHPRGTEARFRLSIQQSEGPSSNALFAGIDPTALSLAVSAMNSIKIYRAIKPTERANYQFYEMHDMHTDTALINEIAWAPGCLRPFDVIAAACDDGTVRIFKVDTPHDSDGSGRALAAKPSQSTGPPKANSVASRNAPSGIGAGLAGMSRTSAPRGGMVNEVKHESKQVAMLEHDDKQPVWKIKWIHDGSALASTGDNGKVHMWRESVGGNYTEFAETGPA</sequence>
<evidence type="ECO:0000256" key="4">
    <source>
        <dbReference type="ARBA" id="ARBA00022574"/>
    </source>
</evidence>